<feature type="compositionally biased region" description="Low complexity" evidence="1">
    <location>
        <begin position="206"/>
        <end position="224"/>
    </location>
</feature>
<feature type="region of interest" description="Disordered" evidence="1">
    <location>
        <begin position="199"/>
        <end position="234"/>
    </location>
</feature>
<dbReference type="EMBL" id="CP000268">
    <property type="protein sequence ID" value="ABD72087.1"/>
    <property type="molecule type" value="Genomic_DNA"/>
</dbReference>
<dbReference type="AlphaFoldDB" id="Q21Q58"/>
<keyword evidence="4" id="KW-1185">Reference proteome</keyword>
<geneLocation type="plasmid" evidence="4">
    <name>pDSM15236</name>
</geneLocation>
<sequence precursor="true">MINRAVLALALMAALPAMADVPNPLMAPTPRGTKTGAQSLTPMPPGGPSPMPVDQPSTTFGKKQVAPVEEAVDLQSTWYVSAIVGNSAMMRQRPGATSPKGSAGAGQYAGAGQFPGVYSGGGAPQQVQSGPAEVKTAPGMSLMVTDGEDTFVMGMAVRAKFRGDTVMLFEGSNRVPLFYGGVEASPTLRAERKVTELPDTAFASRAAPDTATGSSTGAAPSSDPMQPHAPQFAR</sequence>
<feature type="region of interest" description="Disordered" evidence="1">
    <location>
        <begin position="26"/>
        <end position="60"/>
    </location>
</feature>
<reference evidence="4" key="1">
    <citation type="submission" date="2006-02" db="EMBL/GenBank/DDBJ databases">
        <title>Complete sequence of plasmid 1 of Rhodoferax ferrireducens DSM 15236.</title>
        <authorList>
            <person name="Copeland A."/>
            <person name="Lucas S."/>
            <person name="Lapidus A."/>
            <person name="Barry K."/>
            <person name="Detter J.C."/>
            <person name="Glavina del Rio T."/>
            <person name="Hammon N."/>
            <person name="Israni S."/>
            <person name="Pitluck S."/>
            <person name="Brettin T."/>
            <person name="Bruce D."/>
            <person name="Han C."/>
            <person name="Tapia R."/>
            <person name="Gilna P."/>
            <person name="Kiss H."/>
            <person name="Schmutz J."/>
            <person name="Larimer F."/>
            <person name="Land M."/>
            <person name="Kyrpides N."/>
            <person name="Ivanova N."/>
            <person name="Richardson P."/>
        </authorList>
    </citation>
    <scope>NUCLEOTIDE SEQUENCE [LARGE SCALE GENOMIC DNA]</scope>
    <source>
        <strain evidence="4">ATCC BAA-621 / DSM 15236 / T118</strain>
        <plasmid evidence="4">Plasmid pDSM15236</plasmid>
    </source>
</reference>
<proteinExistence type="predicted"/>
<gene>
    <name evidence="3" type="ordered locus">Rfer_4401</name>
</gene>
<protein>
    <submittedName>
        <fullName evidence="3">Uncharacterized protein</fullName>
    </submittedName>
</protein>
<evidence type="ECO:0000256" key="2">
    <source>
        <dbReference type="SAM" id="SignalP"/>
    </source>
</evidence>
<organism evidence="3 4">
    <name type="scientific">Albidiferax ferrireducens (strain ATCC BAA-621 / DSM 15236 / T118)</name>
    <name type="common">Rhodoferax ferrireducens</name>
    <dbReference type="NCBI Taxonomy" id="338969"/>
    <lineage>
        <taxon>Bacteria</taxon>
        <taxon>Pseudomonadati</taxon>
        <taxon>Pseudomonadota</taxon>
        <taxon>Betaproteobacteria</taxon>
        <taxon>Burkholderiales</taxon>
        <taxon>Comamonadaceae</taxon>
        <taxon>Rhodoferax</taxon>
    </lineage>
</organism>
<accession>Q21Q58</accession>
<dbReference type="KEGG" id="rfr:Rfer_4401"/>
<name>Q21Q58_ALBFT</name>
<evidence type="ECO:0000313" key="3">
    <source>
        <dbReference type="EMBL" id="ABD72087.1"/>
    </source>
</evidence>
<dbReference type="RefSeq" id="WP_011458652.1">
    <property type="nucleotide sequence ID" value="NC_007901.1"/>
</dbReference>
<feature type="signal peptide" evidence="2">
    <location>
        <begin position="1"/>
        <end position="19"/>
    </location>
</feature>
<keyword evidence="2" id="KW-0732">Signal</keyword>
<dbReference type="Proteomes" id="UP000008332">
    <property type="component" value="Plasmid unnamed1"/>
</dbReference>
<keyword evidence="3" id="KW-0614">Plasmid</keyword>
<dbReference type="HOGENOM" id="CLU_1184310_0_0_4"/>
<feature type="chain" id="PRO_5004200196" evidence="2">
    <location>
        <begin position="20"/>
        <end position="234"/>
    </location>
</feature>
<evidence type="ECO:0000256" key="1">
    <source>
        <dbReference type="SAM" id="MobiDB-lite"/>
    </source>
</evidence>
<evidence type="ECO:0000313" key="4">
    <source>
        <dbReference type="Proteomes" id="UP000008332"/>
    </source>
</evidence>
<feature type="compositionally biased region" description="Pro residues" evidence="1">
    <location>
        <begin position="42"/>
        <end position="53"/>
    </location>
</feature>